<organism evidence="3">
    <name type="scientific">Mangrovimonas cancribranchiae</name>
    <dbReference type="NCBI Taxonomy" id="3080055"/>
    <lineage>
        <taxon>Bacteria</taxon>
        <taxon>Pseudomonadati</taxon>
        <taxon>Bacteroidota</taxon>
        <taxon>Flavobacteriia</taxon>
        <taxon>Flavobacteriales</taxon>
        <taxon>Flavobacteriaceae</taxon>
        <taxon>Mangrovimonas</taxon>
    </lineage>
</organism>
<dbReference type="AlphaFoldDB" id="A0AAU6P2Z8"/>
<dbReference type="KEGG" id="mcaa:R3L15_06940"/>
<evidence type="ECO:0008006" key="5">
    <source>
        <dbReference type="Google" id="ProtNLM"/>
    </source>
</evidence>
<evidence type="ECO:0000313" key="3">
    <source>
        <dbReference type="EMBL" id="WXA11875.1"/>
    </source>
</evidence>
<keyword evidence="1" id="KW-0732">Signal</keyword>
<evidence type="ECO:0000313" key="2">
    <source>
        <dbReference type="EMBL" id="WXA02964.1"/>
    </source>
</evidence>
<protein>
    <recommendedName>
        <fullName evidence="5">DUF4476 domain-containing protein</fullName>
    </recommendedName>
</protein>
<feature type="chain" id="PRO_5044712901" description="DUF4476 domain-containing protein" evidence="1">
    <location>
        <begin position="29"/>
        <end position="171"/>
    </location>
</feature>
<dbReference type="Proteomes" id="UP001368318">
    <property type="component" value="Chromosome"/>
</dbReference>
<proteinExistence type="predicted"/>
<evidence type="ECO:0000256" key="1">
    <source>
        <dbReference type="SAM" id="SignalP"/>
    </source>
</evidence>
<gene>
    <name evidence="3" type="ORF">R3L15_06940</name>
    <name evidence="2" type="ORF">R3L16_00460</name>
</gene>
<name>A0AAU6P2Z8_9FLAO</name>
<dbReference type="EMBL" id="CP136925">
    <property type="protein sequence ID" value="WXA11875.1"/>
    <property type="molecule type" value="Genomic_DNA"/>
</dbReference>
<evidence type="ECO:0000313" key="4">
    <source>
        <dbReference type="Proteomes" id="UP001368318"/>
    </source>
</evidence>
<reference evidence="3 4" key="1">
    <citation type="submission" date="2023-10" db="EMBL/GenBank/DDBJ databases">
        <title>Culture-based analysis of two novel bacteria associated with mangrove crab gills.</title>
        <authorList>
            <person name="Yang X."/>
            <person name="Garuglieri E."/>
            <person name="Van Goethem M.W."/>
            <person name="Fusi M."/>
            <person name="Marasco R."/>
            <person name="Daffonchio D.G."/>
        </authorList>
    </citation>
    <scope>NUCLEOTIDE SEQUENCE</scope>
    <source>
        <strain evidence="3">UG2-1</strain>
        <strain evidence="2">UG2-2</strain>
        <strain evidence="4">UG2_2</strain>
    </source>
</reference>
<dbReference type="RefSeq" id="WP_338730774.1">
    <property type="nucleotide sequence ID" value="NZ_CP136924.1"/>
</dbReference>
<sequence>MKKNTKVSTTCMLLLCAISFLTTSIIVAQESSIYRVYDDNQSSNILSRSSETRDIPRELLNGLNSAIYVENSRVINTTGIGRAKVIKLLDSNSIHAINSINEVTNNVELLTISLQNMSNLSMSFNMDSLDLPSLRYIYLKCDFDCSESQIRQFLVNLDPEVTIFYKVLKRS</sequence>
<accession>A0AAU6P2Z8</accession>
<feature type="signal peptide" evidence="1">
    <location>
        <begin position="1"/>
        <end position="28"/>
    </location>
</feature>
<keyword evidence="4" id="KW-1185">Reference proteome</keyword>
<dbReference type="EMBL" id="CP136924">
    <property type="protein sequence ID" value="WXA02964.1"/>
    <property type="molecule type" value="Genomic_DNA"/>
</dbReference>